<feature type="transmembrane region" description="Helical" evidence="3">
    <location>
        <begin position="252"/>
        <end position="276"/>
    </location>
</feature>
<name>A0A243RWH0_9ACTN</name>
<dbReference type="EMBL" id="NGFN01000209">
    <property type="protein sequence ID" value="OUC99530.1"/>
    <property type="molecule type" value="Genomic_DNA"/>
</dbReference>
<protein>
    <recommendedName>
        <fullName evidence="6">Zinc-finger domain-containing protein</fullName>
    </recommendedName>
</protein>
<dbReference type="InterPro" id="IPR041916">
    <property type="entry name" value="Anti_sigma_zinc_sf"/>
</dbReference>
<keyword evidence="3" id="KW-1133">Transmembrane helix</keyword>
<proteinExistence type="predicted"/>
<evidence type="ECO:0000256" key="3">
    <source>
        <dbReference type="SAM" id="Phobius"/>
    </source>
</evidence>
<keyword evidence="5" id="KW-1185">Reference proteome</keyword>
<dbReference type="Gene3D" id="1.10.10.1320">
    <property type="entry name" value="Anti-sigma factor, zinc-finger domain"/>
    <property type="match status" value="1"/>
</dbReference>
<accession>A0A243RWH0</accession>
<keyword evidence="3" id="KW-0812">Transmembrane</keyword>
<feature type="transmembrane region" description="Helical" evidence="3">
    <location>
        <begin position="137"/>
        <end position="156"/>
    </location>
</feature>
<dbReference type="RefSeq" id="WP_107500290.1">
    <property type="nucleotide sequence ID" value="NZ_NGFN01000209.1"/>
</dbReference>
<keyword evidence="3" id="KW-0472">Membrane</keyword>
<feature type="transmembrane region" description="Helical" evidence="3">
    <location>
        <begin position="204"/>
        <end position="232"/>
    </location>
</feature>
<feature type="transmembrane region" description="Helical" evidence="3">
    <location>
        <begin position="162"/>
        <end position="183"/>
    </location>
</feature>
<organism evidence="4 5">
    <name type="scientific">Streptomyces swartbergensis</name>
    <dbReference type="NCBI Taxonomy" id="487165"/>
    <lineage>
        <taxon>Bacteria</taxon>
        <taxon>Bacillati</taxon>
        <taxon>Actinomycetota</taxon>
        <taxon>Actinomycetes</taxon>
        <taxon>Kitasatosporales</taxon>
        <taxon>Streptomycetaceae</taxon>
        <taxon>Streptomyces</taxon>
    </lineage>
</organism>
<evidence type="ECO:0000313" key="5">
    <source>
        <dbReference type="Proteomes" id="UP000195105"/>
    </source>
</evidence>
<evidence type="ECO:0000256" key="1">
    <source>
        <dbReference type="ARBA" id="ARBA00023015"/>
    </source>
</evidence>
<dbReference type="Proteomes" id="UP000195105">
    <property type="component" value="Unassembled WGS sequence"/>
</dbReference>
<evidence type="ECO:0008006" key="6">
    <source>
        <dbReference type="Google" id="ProtNLM"/>
    </source>
</evidence>
<dbReference type="AlphaFoldDB" id="A0A243RWH0"/>
<evidence type="ECO:0000313" key="4">
    <source>
        <dbReference type="EMBL" id="OUC99530.1"/>
    </source>
</evidence>
<sequence length="323" mass="33337">MSEHLADEELVRLVRGTPGEQDPRQALWTRHVDECDGCRARLADWRAVGRAAIEAEDPRTLAVPAFDTLLGPVLAAATADHAEAAGVAGQAPVDAAQPVPAAAPPGTATAPEVPRFPAPWRLAWQLARTEAAMLPRAWAPLTAAGLVAAAVLAPMLNDGRLGLRLFGAVCVLLVLLAALAVASPRRDPRHELQFTLPLPPGTVFLARMAVVLGADLALAVLCSALVGGPGWWPVVADWLGEALLASSLALSLAVRVAPAVGAVAGGSLWLAGVVTGPQGLVSSPLETVLGHVLSTTPWTVAASVLLLAWATAAMRRYPSGHTS</sequence>
<comment type="caution">
    <text evidence="4">The sequence shown here is derived from an EMBL/GenBank/DDBJ whole genome shotgun (WGS) entry which is preliminary data.</text>
</comment>
<gene>
    <name evidence="4" type="ORF">CA983_27825</name>
</gene>
<evidence type="ECO:0000256" key="2">
    <source>
        <dbReference type="ARBA" id="ARBA00023163"/>
    </source>
</evidence>
<keyword evidence="2" id="KW-0804">Transcription</keyword>
<feature type="transmembrane region" description="Helical" evidence="3">
    <location>
        <begin position="288"/>
        <end position="310"/>
    </location>
</feature>
<reference evidence="4 5" key="1">
    <citation type="submission" date="2017-05" db="EMBL/GenBank/DDBJ databases">
        <title>Biotechnological potential of actinobacteria isolated from South African environments.</title>
        <authorList>
            <person name="Le Roes-Hill M."/>
            <person name="Prins A."/>
            <person name="Durrell K.A."/>
        </authorList>
    </citation>
    <scope>NUCLEOTIDE SEQUENCE [LARGE SCALE GENOMIC DNA]</scope>
    <source>
        <strain evidence="4 5">HMC13</strain>
    </source>
</reference>
<keyword evidence="1" id="KW-0805">Transcription regulation</keyword>